<gene>
    <name evidence="1" type="ORF">PYW08_016261</name>
</gene>
<proteinExistence type="predicted"/>
<reference evidence="1" key="1">
    <citation type="submission" date="2023-03" db="EMBL/GenBank/DDBJ databases">
        <title>Chromosome-level genomes of two armyworms, Mythimna separata and Mythimna loreyi, provide insights into the biosynthesis and reception of sex pheromones.</title>
        <authorList>
            <person name="Zhao H."/>
        </authorList>
    </citation>
    <scope>NUCLEOTIDE SEQUENCE</scope>
    <source>
        <strain evidence="1">BeijingLab</strain>
    </source>
</reference>
<sequence>MSITASQKEATTCHSSSLRTMACTKARRERSPPPITPTRTRRCSSQAGHTSTECSTVSSGLATQWRHPGVSSARIQRRNLLNFPCPVRTYIMRKVRTP</sequence>
<keyword evidence="2" id="KW-1185">Reference proteome</keyword>
<evidence type="ECO:0000313" key="2">
    <source>
        <dbReference type="Proteomes" id="UP001231649"/>
    </source>
</evidence>
<protein>
    <submittedName>
        <fullName evidence="1">Uncharacterized protein</fullName>
    </submittedName>
</protein>
<name>A0ACC2R0S4_9NEOP</name>
<accession>A0ACC2R0S4</accession>
<organism evidence="1 2">
    <name type="scientific">Mythimna loreyi</name>
    <dbReference type="NCBI Taxonomy" id="667449"/>
    <lineage>
        <taxon>Eukaryota</taxon>
        <taxon>Metazoa</taxon>
        <taxon>Ecdysozoa</taxon>
        <taxon>Arthropoda</taxon>
        <taxon>Hexapoda</taxon>
        <taxon>Insecta</taxon>
        <taxon>Pterygota</taxon>
        <taxon>Neoptera</taxon>
        <taxon>Endopterygota</taxon>
        <taxon>Lepidoptera</taxon>
        <taxon>Glossata</taxon>
        <taxon>Ditrysia</taxon>
        <taxon>Noctuoidea</taxon>
        <taxon>Noctuidae</taxon>
        <taxon>Noctuinae</taxon>
        <taxon>Hadenini</taxon>
        <taxon>Mythimna</taxon>
    </lineage>
</organism>
<evidence type="ECO:0000313" key="1">
    <source>
        <dbReference type="EMBL" id="KAJ8727876.1"/>
    </source>
</evidence>
<dbReference type="EMBL" id="CM056785">
    <property type="protein sequence ID" value="KAJ8727876.1"/>
    <property type="molecule type" value="Genomic_DNA"/>
</dbReference>
<comment type="caution">
    <text evidence="1">The sequence shown here is derived from an EMBL/GenBank/DDBJ whole genome shotgun (WGS) entry which is preliminary data.</text>
</comment>
<dbReference type="Proteomes" id="UP001231649">
    <property type="component" value="Chromosome 9"/>
</dbReference>